<comment type="caution">
    <text evidence="1">The sequence shown here is derived from an EMBL/GenBank/DDBJ whole genome shotgun (WGS) entry which is preliminary data.</text>
</comment>
<dbReference type="Pfam" id="PF06620">
    <property type="entry name" value="DUF1150"/>
    <property type="match status" value="1"/>
</dbReference>
<reference evidence="1" key="1">
    <citation type="submission" date="2021-03" db="EMBL/GenBank/DDBJ databases">
        <title>Sagittula salina sp. nov. strain M10.9X isolated from the marine waste.</title>
        <authorList>
            <person name="Satari L."/>
            <person name="Molina-Menor E."/>
            <person name="Vidal-Verdu A."/>
            <person name="Pascual J."/>
            <person name="Pereto J."/>
            <person name="Porcar M."/>
        </authorList>
    </citation>
    <scope>NUCLEOTIDE SEQUENCE</scope>
    <source>
        <strain evidence="1">M10.9X</strain>
    </source>
</reference>
<dbReference type="RefSeq" id="WP_209360203.1">
    <property type="nucleotide sequence ID" value="NZ_JAGISH010000003.1"/>
</dbReference>
<keyword evidence="2" id="KW-1185">Reference proteome</keyword>
<sequence length="76" mass="8557">MHAKYDFSKLMDEGRTVYVRSVKASDLPDDVREQVGGSETLYAVHRADGERLALVKDRKLAFVLARQNDLAPVTVH</sequence>
<evidence type="ECO:0000313" key="1">
    <source>
        <dbReference type="EMBL" id="MBP0482350.1"/>
    </source>
</evidence>
<organism evidence="1 2">
    <name type="scientific">Sagittula salina</name>
    <dbReference type="NCBI Taxonomy" id="2820268"/>
    <lineage>
        <taxon>Bacteria</taxon>
        <taxon>Pseudomonadati</taxon>
        <taxon>Pseudomonadota</taxon>
        <taxon>Alphaproteobacteria</taxon>
        <taxon>Rhodobacterales</taxon>
        <taxon>Roseobacteraceae</taxon>
        <taxon>Sagittula</taxon>
    </lineage>
</organism>
<proteinExistence type="predicted"/>
<dbReference type="Proteomes" id="UP000675940">
    <property type="component" value="Unassembled WGS sequence"/>
</dbReference>
<protein>
    <submittedName>
        <fullName evidence="1">DUF1150 domain-containing protein</fullName>
    </submittedName>
</protein>
<dbReference type="AlphaFoldDB" id="A0A940MIG7"/>
<accession>A0A940MIG7</accession>
<dbReference type="InterPro" id="IPR009531">
    <property type="entry name" value="DUF1150"/>
</dbReference>
<name>A0A940MIG7_9RHOB</name>
<dbReference type="EMBL" id="JAGISH010000003">
    <property type="protein sequence ID" value="MBP0482350.1"/>
    <property type="molecule type" value="Genomic_DNA"/>
</dbReference>
<evidence type="ECO:0000313" key="2">
    <source>
        <dbReference type="Proteomes" id="UP000675940"/>
    </source>
</evidence>
<gene>
    <name evidence="1" type="ORF">J5474_07580</name>
</gene>